<evidence type="ECO:0000259" key="2">
    <source>
        <dbReference type="Pfam" id="PF04002"/>
    </source>
</evidence>
<keyword evidence="1" id="KW-0482">Metalloprotease</keyword>
<name>A0A9D7SI52_9BACT</name>
<evidence type="ECO:0000256" key="1">
    <source>
        <dbReference type="ARBA" id="ARBA00023049"/>
    </source>
</evidence>
<dbReference type="InterPro" id="IPR025657">
    <property type="entry name" value="RadC_JAB"/>
</dbReference>
<keyword evidence="1" id="KW-0645">Protease</keyword>
<sequence length="224" mass="25505">MTQPNAQHPWTEQEPDNLLLATVLRGTEHLSDAQLLSTLLRQQDLQRAEEALRSGNLNTLIHAGPVELKALGFHENEITRLMVVLELTTRVIQQRRTIRLASLEDTVRIIRICGEKHQLPSIGLIAVDSHDRILVDRILFQGMHDFGSIDLREIFREALRVGADALVVYRYQPCPEAIPTATDRTLMDRLRISATVISLSILDVLIVSERSYFSARINDEWQEN</sequence>
<evidence type="ECO:0000313" key="4">
    <source>
        <dbReference type="Proteomes" id="UP000886657"/>
    </source>
</evidence>
<dbReference type="Proteomes" id="UP000886657">
    <property type="component" value="Unassembled WGS sequence"/>
</dbReference>
<dbReference type="EMBL" id="JADKIO010000009">
    <property type="protein sequence ID" value="MBK9797241.1"/>
    <property type="molecule type" value="Genomic_DNA"/>
</dbReference>
<protein>
    <recommendedName>
        <fullName evidence="2">RadC-like JAB domain-containing protein</fullName>
    </recommendedName>
</protein>
<organism evidence="3 4">
    <name type="scientific">Candidatus Geothrix skivensis</name>
    <dbReference type="NCBI Taxonomy" id="2954439"/>
    <lineage>
        <taxon>Bacteria</taxon>
        <taxon>Pseudomonadati</taxon>
        <taxon>Acidobacteriota</taxon>
        <taxon>Holophagae</taxon>
        <taxon>Holophagales</taxon>
        <taxon>Holophagaceae</taxon>
        <taxon>Geothrix</taxon>
    </lineage>
</organism>
<gene>
    <name evidence="3" type="ORF">IPP58_12250</name>
</gene>
<dbReference type="InterPro" id="IPR001405">
    <property type="entry name" value="UPF0758"/>
</dbReference>
<dbReference type="AlphaFoldDB" id="A0A9D7SI52"/>
<comment type="caution">
    <text evidence="3">The sequence shown here is derived from an EMBL/GenBank/DDBJ whole genome shotgun (WGS) entry which is preliminary data.</text>
</comment>
<reference evidence="3" key="1">
    <citation type="submission" date="2020-10" db="EMBL/GenBank/DDBJ databases">
        <title>Connecting structure to function with the recovery of over 1000 high-quality activated sludge metagenome-assembled genomes encoding full-length rRNA genes using long-read sequencing.</title>
        <authorList>
            <person name="Singleton C.M."/>
            <person name="Petriglieri F."/>
            <person name="Kristensen J.M."/>
            <person name="Kirkegaard R.H."/>
            <person name="Michaelsen T.Y."/>
            <person name="Andersen M.H."/>
            <person name="Karst S.M."/>
            <person name="Dueholm M.S."/>
            <person name="Nielsen P.H."/>
            <person name="Albertsen M."/>
        </authorList>
    </citation>
    <scope>NUCLEOTIDE SEQUENCE</scope>
    <source>
        <strain evidence="3">Skiv_18-Q3-R9-52_MAXAC.067</strain>
    </source>
</reference>
<keyword evidence="1" id="KW-0378">Hydrolase</keyword>
<feature type="domain" description="RadC-like JAB" evidence="2">
    <location>
        <begin position="120"/>
        <end position="216"/>
    </location>
</feature>
<dbReference type="Gene3D" id="3.40.140.10">
    <property type="entry name" value="Cytidine Deaminase, domain 2"/>
    <property type="match status" value="1"/>
</dbReference>
<accession>A0A9D7SI52</accession>
<dbReference type="PANTHER" id="PTHR30471:SF3">
    <property type="entry name" value="UPF0758 PROTEIN YEES-RELATED"/>
    <property type="match status" value="1"/>
</dbReference>
<proteinExistence type="predicted"/>
<dbReference type="GO" id="GO:0008237">
    <property type="term" value="F:metallopeptidase activity"/>
    <property type="evidence" value="ECO:0007669"/>
    <property type="project" value="UniProtKB-KW"/>
</dbReference>
<evidence type="ECO:0000313" key="3">
    <source>
        <dbReference type="EMBL" id="MBK9797241.1"/>
    </source>
</evidence>
<dbReference type="Pfam" id="PF04002">
    <property type="entry name" value="RadC"/>
    <property type="match status" value="1"/>
</dbReference>
<dbReference type="PANTHER" id="PTHR30471">
    <property type="entry name" value="DNA REPAIR PROTEIN RADC"/>
    <property type="match status" value="1"/>
</dbReference>